<evidence type="ECO:0000313" key="2">
    <source>
        <dbReference type="Proteomes" id="UP001632037"/>
    </source>
</evidence>
<accession>A0ABD3FP40</accession>
<evidence type="ECO:0000313" key="1">
    <source>
        <dbReference type="EMBL" id="KAL3667535.1"/>
    </source>
</evidence>
<sequence>MATEWSLLKTHAGALDQPVRRDFPPPLPDMNAADVQGVLGVLLLATKDDTVIYGYGWNRLVALHSNVETIRLNKGDMFLFRGDFIYSPAGYLTSNLFVHGFLDSPFYPRNIGINEPLLVAVIDDQSIFDDLFCFVHNCDFVATGAMSLRRHLNRCCSFVFGGP</sequence>
<proteinExistence type="predicted"/>
<dbReference type="Proteomes" id="UP001632037">
    <property type="component" value="Unassembled WGS sequence"/>
</dbReference>
<dbReference type="AlphaFoldDB" id="A0ABD3FP40"/>
<reference evidence="1 2" key="1">
    <citation type="submission" date="2024-09" db="EMBL/GenBank/DDBJ databases">
        <title>Genome sequencing and assembly of Phytophthora oleae, isolate VK10A, causative agent of rot of olive drupes.</title>
        <authorList>
            <person name="Conti Taguali S."/>
            <person name="Riolo M."/>
            <person name="La Spada F."/>
            <person name="Cacciola S.O."/>
            <person name="Dionisio G."/>
        </authorList>
    </citation>
    <scope>NUCLEOTIDE SEQUENCE [LARGE SCALE GENOMIC DNA]</scope>
    <source>
        <strain evidence="1 2">VK10A</strain>
    </source>
</reference>
<protein>
    <recommendedName>
        <fullName evidence="3">Cyclic nucleotide-binding domain-containing protein</fullName>
    </recommendedName>
</protein>
<name>A0ABD3FP40_9STRA</name>
<evidence type="ECO:0008006" key="3">
    <source>
        <dbReference type="Google" id="ProtNLM"/>
    </source>
</evidence>
<comment type="caution">
    <text evidence="1">The sequence shown here is derived from an EMBL/GenBank/DDBJ whole genome shotgun (WGS) entry which is preliminary data.</text>
</comment>
<dbReference type="EMBL" id="JBIMZQ010000013">
    <property type="protein sequence ID" value="KAL3667535.1"/>
    <property type="molecule type" value="Genomic_DNA"/>
</dbReference>
<gene>
    <name evidence="1" type="ORF">V7S43_007090</name>
</gene>
<organism evidence="1 2">
    <name type="scientific">Phytophthora oleae</name>
    <dbReference type="NCBI Taxonomy" id="2107226"/>
    <lineage>
        <taxon>Eukaryota</taxon>
        <taxon>Sar</taxon>
        <taxon>Stramenopiles</taxon>
        <taxon>Oomycota</taxon>
        <taxon>Peronosporomycetes</taxon>
        <taxon>Peronosporales</taxon>
        <taxon>Peronosporaceae</taxon>
        <taxon>Phytophthora</taxon>
    </lineage>
</organism>
<keyword evidence="2" id="KW-1185">Reference proteome</keyword>